<sequence length="887" mass="95555">MDTAEIRRRFLNHFAQRGHTVVPSASLVAQDPTLLLVNAGMVPFKPYFLGDLAPPWPRATSVQKVVRTVDIENVGRTARHASFFQMCGNFSFGDYFKAEAIPFAFELLVDGYGFKPDDLWATVYLDDDEAERIWLDLLPAERIQRRDKEDNYWSMGVPGPCGPCSEIYFDRGAAYGREGGPIADEDRYLEVWNLVFMQFERGEGAGYDYPILRELPARNIDTGMGLERMATVLQGVDNVYEIDISRPVLDAAGRLTGRRYGADPAADVRLRVIADHSRTAAMLIADGVVPSNEGRGYVLRRLLRRAVRDARLLGAREPVMGELFGVIGEAMGPIYPELVDNADTITGVAVAEETSFADTLRTGTTIFDTAVRQVRATGASTLGGDEAFKLHDTYGFPIDLTLEMAAEAGLTVDEAGFRRLMERQRQTAKADRAARRIGNLDLSAFRPILASSGPTQFTGYEELSRESGVVGLVDFAGIAGIGDGAGREVVGEGEEIGVVLDATPFYAESGGQEPDFGVLRFDGGEVEVLDVQRPVPDLVLHRVKVRSGELRVGDRVHAEVDEGRRRAVSRSHTATHLVHAAFRRALGEGATQAGSLNSPGRLRFDFHALGAVPPSVLADVEDEINEVALRDLPVRWFVTTQEEARRLGAMALFGEKYGDAVRVVDVGDYARELCGGTHVSSSAQLGAVKLLSEASISAGTRRVEGLVGIDAFRYLAREHLLVSQLSTALKARPDELADRVSDIVTRLRDAERELDRLRASAVLAGAGALAEGAEDVGGVAVVTAEVPAGTAPDDVRLLAMDVRGRLAGRPAVVAVIRADGSSIVVVTDEAARARGLRAGELVRNSWGALGGKGGGKPDIAQGGGGSAEIVPAAFVKLRSLIADLTGR</sequence>
<evidence type="ECO:0000256" key="5">
    <source>
        <dbReference type="ARBA" id="ARBA00022741"/>
    </source>
</evidence>
<evidence type="ECO:0000256" key="13">
    <source>
        <dbReference type="HAMAP-Rule" id="MF_00036"/>
    </source>
</evidence>
<dbReference type="FunFam" id="3.30.930.10:FF:000004">
    <property type="entry name" value="Alanine--tRNA ligase"/>
    <property type="match status" value="1"/>
</dbReference>
<name>A0A2I2KQW3_9ACTN</name>
<keyword evidence="3 13" id="KW-0436">Ligase</keyword>
<dbReference type="Pfam" id="PF01411">
    <property type="entry name" value="tRNA-synt_2c"/>
    <property type="match status" value="1"/>
</dbReference>
<feature type="domain" description="Alanyl-transfer RNA synthetases family profile" evidence="14">
    <location>
        <begin position="1"/>
        <end position="717"/>
    </location>
</feature>
<dbReference type="GO" id="GO:0006419">
    <property type="term" value="P:alanyl-tRNA aminoacylation"/>
    <property type="evidence" value="ECO:0007669"/>
    <property type="project" value="UniProtKB-UniRule"/>
</dbReference>
<dbReference type="Gene3D" id="6.10.250.550">
    <property type="match status" value="1"/>
</dbReference>
<proteinExistence type="inferred from homology"/>
<keyword evidence="4 13" id="KW-0479">Metal-binding</keyword>
<keyword evidence="8 13" id="KW-0694">RNA-binding</keyword>
<dbReference type="Gene3D" id="3.30.54.20">
    <property type="match status" value="1"/>
</dbReference>
<dbReference type="GO" id="GO:0002161">
    <property type="term" value="F:aminoacyl-tRNA deacylase activity"/>
    <property type="evidence" value="ECO:0007669"/>
    <property type="project" value="TreeGrafter"/>
</dbReference>
<dbReference type="InterPro" id="IPR023033">
    <property type="entry name" value="Ala_tRNA_ligase_euk/bac"/>
</dbReference>
<dbReference type="GO" id="GO:0004813">
    <property type="term" value="F:alanine-tRNA ligase activity"/>
    <property type="evidence" value="ECO:0007669"/>
    <property type="project" value="UniProtKB-UniRule"/>
</dbReference>
<dbReference type="SUPFAM" id="SSF55681">
    <property type="entry name" value="Class II aaRS and biotin synthetases"/>
    <property type="match status" value="1"/>
</dbReference>
<evidence type="ECO:0000313" key="16">
    <source>
        <dbReference type="Proteomes" id="UP000234331"/>
    </source>
</evidence>
<dbReference type="InterPro" id="IPR018164">
    <property type="entry name" value="Ala-tRNA-synth_IIc_N"/>
</dbReference>
<keyword evidence="2 13" id="KW-0820">tRNA-binding</keyword>
<evidence type="ECO:0000256" key="7">
    <source>
        <dbReference type="ARBA" id="ARBA00022840"/>
    </source>
</evidence>
<dbReference type="PRINTS" id="PR00980">
    <property type="entry name" value="TRNASYNTHALA"/>
</dbReference>
<feature type="binding site" evidence="13">
    <location>
        <position position="678"/>
    </location>
    <ligand>
        <name>Zn(2+)</name>
        <dbReference type="ChEBI" id="CHEBI:29105"/>
    </ligand>
</feature>
<evidence type="ECO:0000256" key="2">
    <source>
        <dbReference type="ARBA" id="ARBA00022555"/>
    </source>
</evidence>
<keyword evidence="10 13" id="KW-0030">Aminoacyl-tRNA synthetase</keyword>
<dbReference type="AlphaFoldDB" id="A0A2I2KQW3"/>
<dbReference type="RefSeq" id="WP_101831806.1">
    <property type="nucleotide sequence ID" value="NZ_FZMO01000134.1"/>
</dbReference>
<organism evidence="15 16">
    <name type="scientific">Frankia canadensis</name>
    <dbReference type="NCBI Taxonomy" id="1836972"/>
    <lineage>
        <taxon>Bacteria</taxon>
        <taxon>Bacillati</taxon>
        <taxon>Actinomycetota</taxon>
        <taxon>Actinomycetes</taxon>
        <taxon>Frankiales</taxon>
        <taxon>Frankiaceae</taxon>
        <taxon>Frankia</taxon>
    </lineage>
</organism>
<dbReference type="SMART" id="SM00863">
    <property type="entry name" value="tRNA_SAD"/>
    <property type="match status" value="1"/>
</dbReference>
<dbReference type="Gene3D" id="3.30.930.10">
    <property type="entry name" value="Bira Bifunctional Protein, Domain 2"/>
    <property type="match status" value="1"/>
</dbReference>
<dbReference type="InterPro" id="IPR018165">
    <property type="entry name" value="Ala-tRNA-synth_IIc_core"/>
</dbReference>
<dbReference type="InterPro" id="IPR045864">
    <property type="entry name" value="aa-tRNA-synth_II/BPL/LPL"/>
</dbReference>
<feature type="binding site" evidence="13">
    <location>
        <position position="674"/>
    </location>
    <ligand>
        <name>Zn(2+)</name>
        <dbReference type="ChEBI" id="CHEBI:29105"/>
    </ligand>
</feature>
<evidence type="ECO:0000256" key="4">
    <source>
        <dbReference type="ARBA" id="ARBA00022723"/>
    </source>
</evidence>
<reference evidence="15 16" key="1">
    <citation type="submission" date="2017-06" db="EMBL/GenBank/DDBJ databases">
        <authorList>
            <person name="Kim H.J."/>
            <person name="Triplett B.A."/>
        </authorList>
    </citation>
    <scope>NUCLEOTIDE SEQUENCE [LARGE SCALE GENOMIC DNA]</scope>
    <source>
        <strain evidence="15">FRACA_ARgP5</strain>
    </source>
</reference>
<evidence type="ECO:0000256" key="11">
    <source>
        <dbReference type="ARBA" id="ARBA00024779"/>
    </source>
</evidence>
<dbReference type="FunFam" id="3.30.54.20:FF:000001">
    <property type="entry name" value="Alanine--tRNA ligase"/>
    <property type="match status" value="1"/>
</dbReference>
<dbReference type="SUPFAM" id="SSF50447">
    <property type="entry name" value="Translation proteins"/>
    <property type="match status" value="1"/>
</dbReference>
<dbReference type="Pfam" id="PF07973">
    <property type="entry name" value="tRNA_SAD"/>
    <property type="match status" value="1"/>
</dbReference>
<comment type="subcellular location">
    <subcellularLocation>
        <location evidence="13">Cytoplasm</location>
    </subcellularLocation>
</comment>
<dbReference type="EMBL" id="FZMO01000134">
    <property type="protein sequence ID" value="SNQ48057.1"/>
    <property type="molecule type" value="Genomic_DNA"/>
</dbReference>
<dbReference type="GO" id="GO:0000049">
    <property type="term" value="F:tRNA binding"/>
    <property type="evidence" value="ECO:0007669"/>
    <property type="project" value="UniProtKB-KW"/>
</dbReference>
<comment type="cofactor">
    <cofactor evidence="13">
        <name>Zn(2+)</name>
        <dbReference type="ChEBI" id="CHEBI:29105"/>
    </cofactor>
    <text evidence="13">Binds 1 zinc ion per subunit.</text>
</comment>
<dbReference type="PANTHER" id="PTHR11777">
    <property type="entry name" value="ALANYL-TRNA SYNTHETASE"/>
    <property type="match status" value="1"/>
</dbReference>
<dbReference type="InterPro" id="IPR018162">
    <property type="entry name" value="Ala-tRNA-ligase_IIc_anticod-bd"/>
</dbReference>
<keyword evidence="7 13" id="KW-0067">ATP-binding</keyword>
<dbReference type="GO" id="GO:0005524">
    <property type="term" value="F:ATP binding"/>
    <property type="evidence" value="ECO:0007669"/>
    <property type="project" value="UniProtKB-UniRule"/>
</dbReference>
<keyword evidence="13" id="KW-0963">Cytoplasm</keyword>
<dbReference type="Pfam" id="PF02272">
    <property type="entry name" value="DHHA1"/>
    <property type="match status" value="1"/>
</dbReference>
<dbReference type="FunFam" id="3.30.980.10:FF:000004">
    <property type="entry name" value="Alanine--tRNA ligase, cytoplasmic"/>
    <property type="match status" value="1"/>
</dbReference>
<feature type="binding site" evidence="13">
    <location>
        <position position="572"/>
    </location>
    <ligand>
        <name>Zn(2+)</name>
        <dbReference type="ChEBI" id="CHEBI:29105"/>
    </ligand>
</feature>
<dbReference type="OrthoDB" id="9803884at2"/>
<keyword evidence="6 13" id="KW-0862">Zinc</keyword>
<evidence type="ECO:0000256" key="10">
    <source>
        <dbReference type="ARBA" id="ARBA00023146"/>
    </source>
</evidence>
<dbReference type="SUPFAM" id="SSF101353">
    <property type="entry name" value="Putative anticodon-binding domain of alanyl-tRNA synthetase (AlaRS)"/>
    <property type="match status" value="1"/>
</dbReference>
<dbReference type="PROSITE" id="PS50860">
    <property type="entry name" value="AA_TRNA_LIGASE_II_ALA"/>
    <property type="match status" value="1"/>
</dbReference>
<gene>
    <name evidence="13 15" type="primary">alaS</name>
    <name evidence="15" type="ORF">FRACA_2190006</name>
</gene>
<dbReference type="CDD" id="cd00673">
    <property type="entry name" value="AlaRS_core"/>
    <property type="match status" value="1"/>
</dbReference>
<dbReference type="Gene3D" id="3.30.980.10">
    <property type="entry name" value="Threonyl-trna Synthetase, Chain A, domain 2"/>
    <property type="match status" value="1"/>
</dbReference>
<dbReference type="InterPro" id="IPR002318">
    <property type="entry name" value="Ala-tRNA-lgiase_IIc"/>
</dbReference>
<dbReference type="Gene3D" id="3.10.310.40">
    <property type="match status" value="1"/>
</dbReference>
<dbReference type="InterPro" id="IPR050058">
    <property type="entry name" value="Ala-tRNA_ligase"/>
</dbReference>
<comment type="domain">
    <text evidence="13">Consists of three domains; the N-terminal catalytic domain, the editing domain and the C-terminal C-Ala domain. The editing domain removes incorrectly charged amino acids, while the C-Ala domain, along with tRNA(Ala), serves as a bridge to cooperatively bring together the editing and aminoacylation centers thus stimulating deacylation of misacylated tRNAs.</text>
</comment>
<evidence type="ECO:0000256" key="8">
    <source>
        <dbReference type="ARBA" id="ARBA00022884"/>
    </source>
</evidence>
<comment type="function">
    <text evidence="11 13">Catalyzes the attachment of alanine to tRNA(Ala) in a two-step reaction: alanine is first activated by ATP to form Ala-AMP and then transferred to the acceptor end of tRNA(Ala). Also edits incorrectly charged Ser-tRNA(Ala) and Gly-tRNA(Ala) via its editing domain.</text>
</comment>
<evidence type="ECO:0000259" key="14">
    <source>
        <dbReference type="PROSITE" id="PS50860"/>
    </source>
</evidence>
<protein>
    <recommendedName>
        <fullName evidence="13">Alanine--tRNA ligase</fullName>
        <ecNumber evidence="13">6.1.1.7</ecNumber>
    </recommendedName>
    <alternativeName>
        <fullName evidence="13">Alanyl-tRNA synthetase</fullName>
        <shortName evidence="13">AlaRS</shortName>
    </alternativeName>
</protein>
<dbReference type="InterPro" id="IPR009000">
    <property type="entry name" value="Transl_B-barrel_sf"/>
</dbReference>
<keyword evidence="16" id="KW-1185">Reference proteome</keyword>
<dbReference type="NCBIfam" id="TIGR00344">
    <property type="entry name" value="alaS"/>
    <property type="match status" value="1"/>
</dbReference>
<dbReference type="Gene3D" id="2.40.30.130">
    <property type="match status" value="1"/>
</dbReference>
<feature type="binding site" evidence="13">
    <location>
        <position position="576"/>
    </location>
    <ligand>
        <name>Zn(2+)</name>
        <dbReference type="ChEBI" id="CHEBI:29105"/>
    </ligand>
</feature>
<keyword evidence="5 13" id="KW-0547">Nucleotide-binding</keyword>
<dbReference type="PANTHER" id="PTHR11777:SF9">
    <property type="entry name" value="ALANINE--TRNA LIGASE, CYTOPLASMIC"/>
    <property type="match status" value="1"/>
</dbReference>
<dbReference type="EC" id="6.1.1.7" evidence="13"/>
<evidence type="ECO:0000256" key="1">
    <source>
        <dbReference type="ARBA" id="ARBA00008226"/>
    </source>
</evidence>
<dbReference type="SUPFAM" id="SSF55186">
    <property type="entry name" value="ThrRS/AlaRS common domain"/>
    <property type="match status" value="1"/>
</dbReference>
<keyword evidence="9 13" id="KW-0648">Protein biosynthesis</keyword>
<accession>A0A2I2KQW3</accession>
<dbReference type="HAMAP" id="MF_00036_B">
    <property type="entry name" value="Ala_tRNA_synth_B"/>
    <property type="match status" value="1"/>
</dbReference>
<comment type="similarity">
    <text evidence="1 13">Belongs to the class-II aminoacyl-tRNA synthetase family.</text>
</comment>
<dbReference type="GO" id="GO:0005829">
    <property type="term" value="C:cytosol"/>
    <property type="evidence" value="ECO:0007669"/>
    <property type="project" value="TreeGrafter"/>
</dbReference>
<dbReference type="InterPro" id="IPR012947">
    <property type="entry name" value="tRNA_SAD"/>
</dbReference>
<evidence type="ECO:0000256" key="6">
    <source>
        <dbReference type="ARBA" id="ARBA00022833"/>
    </source>
</evidence>
<evidence type="ECO:0000256" key="12">
    <source>
        <dbReference type="ARBA" id="ARBA00048300"/>
    </source>
</evidence>
<comment type="catalytic activity">
    <reaction evidence="12 13">
        <text>tRNA(Ala) + L-alanine + ATP = L-alanyl-tRNA(Ala) + AMP + diphosphate</text>
        <dbReference type="Rhea" id="RHEA:12540"/>
        <dbReference type="Rhea" id="RHEA-COMP:9657"/>
        <dbReference type="Rhea" id="RHEA-COMP:9923"/>
        <dbReference type="ChEBI" id="CHEBI:30616"/>
        <dbReference type="ChEBI" id="CHEBI:33019"/>
        <dbReference type="ChEBI" id="CHEBI:57972"/>
        <dbReference type="ChEBI" id="CHEBI:78442"/>
        <dbReference type="ChEBI" id="CHEBI:78497"/>
        <dbReference type="ChEBI" id="CHEBI:456215"/>
        <dbReference type="EC" id="6.1.1.7"/>
    </reaction>
</comment>
<evidence type="ECO:0000313" key="15">
    <source>
        <dbReference type="EMBL" id="SNQ48057.1"/>
    </source>
</evidence>
<dbReference type="FunFam" id="3.10.310.40:FF:000001">
    <property type="entry name" value="Alanine--tRNA ligase"/>
    <property type="match status" value="1"/>
</dbReference>
<dbReference type="Proteomes" id="UP000234331">
    <property type="component" value="Unassembled WGS sequence"/>
</dbReference>
<dbReference type="GO" id="GO:0008270">
    <property type="term" value="F:zinc ion binding"/>
    <property type="evidence" value="ECO:0007669"/>
    <property type="project" value="UniProtKB-UniRule"/>
</dbReference>
<evidence type="ECO:0000256" key="3">
    <source>
        <dbReference type="ARBA" id="ARBA00022598"/>
    </source>
</evidence>
<dbReference type="InterPro" id="IPR018163">
    <property type="entry name" value="Thr/Ala-tRNA-synth_IIc_edit"/>
</dbReference>
<dbReference type="InterPro" id="IPR003156">
    <property type="entry name" value="DHHA1_dom"/>
</dbReference>
<evidence type="ECO:0000256" key="9">
    <source>
        <dbReference type="ARBA" id="ARBA00022917"/>
    </source>
</evidence>